<dbReference type="InterPro" id="IPR001041">
    <property type="entry name" value="2Fe-2S_ferredoxin-type"/>
</dbReference>
<dbReference type="Pfam" id="PF00111">
    <property type="entry name" value="Fer2"/>
    <property type="match status" value="1"/>
</dbReference>
<comment type="caution">
    <text evidence="8">The sequence shown here is derived from an EMBL/GenBank/DDBJ whole genome shotgun (WGS) entry which is preliminary data.</text>
</comment>
<comment type="cofactor">
    <cofactor evidence="6">
        <name>[2Fe-2S] cluster</name>
        <dbReference type="ChEBI" id="CHEBI:190135"/>
    </cofactor>
</comment>
<organism evidence="8 9">
    <name type="scientific">Sphingomonas rosea</name>
    <dbReference type="NCBI Taxonomy" id="335605"/>
    <lineage>
        <taxon>Bacteria</taxon>
        <taxon>Pseudomonadati</taxon>
        <taxon>Pseudomonadota</taxon>
        <taxon>Alphaproteobacteria</taxon>
        <taxon>Sphingomonadales</taxon>
        <taxon>Sphingomonadaceae</taxon>
        <taxon>Sphingomonas</taxon>
    </lineage>
</organism>
<dbReference type="CDD" id="cd00207">
    <property type="entry name" value="fer2"/>
    <property type="match status" value="1"/>
</dbReference>
<keyword evidence="3" id="KW-0479">Metal-binding</keyword>
<name>A0ABP7TFG1_9SPHN</name>
<dbReference type="SUPFAM" id="SSF54292">
    <property type="entry name" value="2Fe-2S ferredoxin-like"/>
    <property type="match status" value="1"/>
</dbReference>
<dbReference type="PRINTS" id="PR00355">
    <property type="entry name" value="ADRENODOXIN"/>
</dbReference>
<keyword evidence="2" id="KW-0001">2Fe-2S</keyword>
<comment type="similarity">
    <text evidence="1">Belongs to the adrenodoxin/putidaredoxin family.</text>
</comment>
<evidence type="ECO:0000256" key="2">
    <source>
        <dbReference type="ARBA" id="ARBA00022714"/>
    </source>
</evidence>
<protein>
    <submittedName>
        <fullName evidence="8">2Fe-2S iron-sulfur cluster-binding protein</fullName>
    </submittedName>
</protein>
<accession>A0ABP7TFG1</accession>
<evidence type="ECO:0000256" key="4">
    <source>
        <dbReference type="ARBA" id="ARBA00023004"/>
    </source>
</evidence>
<evidence type="ECO:0000256" key="6">
    <source>
        <dbReference type="ARBA" id="ARBA00034078"/>
    </source>
</evidence>
<dbReference type="PANTHER" id="PTHR23426:SF65">
    <property type="entry name" value="FERREDOXIN-2, MITOCHONDRIAL"/>
    <property type="match status" value="1"/>
</dbReference>
<evidence type="ECO:0000313" key="9">
    <source>
        <dbReference type="Proteomes" id="UP001424459"/>
    </source>
</evidence>
<keyword evidence="5" id="KW-0411">Iron-sulfur</keyword>
<keyword evidence="4" id="KW-0408">Iron</keyword>
<evidence type="ECO:0000256" key="3">
    <source>
        <dbReference type="ARBA" id="ARBA00022723"/>
    </source>
</evidence>
<proteinExistence type="inferred from homology"/>
<sequence>MPIINVTTRDGRSKAIEGRAGRSLMENLRGGGIEEILALCGGCCSCATCHVYVDDEWLAGLPAMSDDEDDLLSTSGARAENSRLSCQIPMSDALDGIAVTVAPED</sequence>
<dbReference type="PANTHER" id="PTHR23426">
    <property type="entry name" value="FERREDOXIN/ADRENODOXIN"/>
    <property type="match status" value="1"/>
</dbReference>
<reference evidence="9" key="1">
    <citation type="journal article" date="2019" name="Int. J. Syst. Evol. Microbiol.">
        <title>The Global Catalogue of Microorganisms (GCM) 10K type strain sequencing project: providing services to taxonomists for standard genome sequencing and annotation.</title>
        <authorList>
            <consortium name="The Broad Institute Genomics Platform"/>
            <consortium name="The Broad Institute Genome Sequencing Center for Infectious Disease"/>
            <person name="Wu L."/>
            <person name="Ma J."/>
        </authorList>
    </citation>
    <scope>NUCLEOTIDE SEQUENCE [LARGE SCALE GENOMIC DNA]</scope>
    <source>
        <strain evidence="9">JCM 17564</strain>
    </source>
</reference>
<evidence type="ECO:0000256" key="5">
    <source>
        <dbReference type="ARBA" id="ARBA00023014"/>
    </source>
</evidence>
<dbReference type="EMBL" id="BAABBR010000001">
    <property type="protein sequence ID" value="GAA4025531.1"/>
    <property type="molecule type" value="Genomic_DNA"/>
</dbReference>
<gene>
    <name evidence="8" type="ORF">GCM10022281_00030</name>
</gene>
<feature type="domain" description="2Fe-2S ferredoxin-type" evidence="7">
    <location>
        <begin position="2"/>
        <end position="105"/>
    </location>
</feature>
<dbReference type="InterPro" id="IPR001055">
    <property type="entry name" value="Adrenodoxin-like"/>
</dbReference>
<keyword evidence="9" id="KW-1185">Reference proteome</keyword>
<dbReference type="Proteomes" id="UP001424459">
    <property type="component" value="Unassembled WGS sequence"/>
</dbReference>
<evidence type="ECO:0000313" key="8">
    <source>
        <dbReference type="EMBL" id="GAA4025531.1"/>
    </source>
</evidence>
<dbReference type="InterPro" id="IPR036010">
    <property type="entry name" value="2Fe-2S_ferredoxin-like_sf"/>
</dbReference>
<dbReference type="InterPro" id="IPR012675">
    <property type="entry name" value="Beta-grasp_dom_sf"/>
</dbReference>
<dbReference type="PROSITE" id="PS51085">
    <property type="entry name" value="2FE2S_FER_2"/>
    <property type="match status" value="1"/>
</dbReference>
<dbReference type="RefSeq" id="WP_344694896.1">
    <property type="nucleotide sequence ID" value="NZ_BAABBR010000001.1"/>
</dbReference>
<evidence type="ECO:0000256" key="1">
    <source>
        <dbReference type="ARBA" id="ARBA00010914"/>
    </source>
</evidence>
<dbReference type="Gene3D" id="3.10.20.30">
    <property type="match status" value="1"/>
</dbReference>
<evidence type="ECO:0000259" key="7">
    <source>
        <dbReference type="PROSITE" id="PS51085"/>
    </source>
</evidence>